<dbReference type="Proteomes" id="UP000467841">
    <property type="component" value="Unassembled WGS sequence"/>
</dbReference>
<feature type="transmembrane region" description="Helical" evidence="2">
    <location>
        <begin position="70"/>
        <end position="88"/>
    </location>
</feature>
<keyword evidence="1" id="KW-0175">Coiled coil</keyword>
<keyword evidence="4" id="KW-1185">Reference proteome</keyword>
<reference evidence="3" key="1">
    <citation type="submission" date="2020-01" db="EMBL/GenBank/DDBJ databases">
        <authorList>
            <person name="Mishra B."/>
        </authorList>
    </citation>
    <scope>NUCLEOTIDE SEQUENCE [LARGE SCALE GENOMIC DNA]</scope>
</reference>
<dbReference type="AlphaFoldDB" id="A0A6D2I982"/>
<feature type="coiled-coil region" evidence="1">
    <location>
        <begin position="174"/>
        <end position="201"/>
    </location>
</feature>
<protein>
    <submittedName>
        <fullName evidence="3">Uncharacterized protein</fullName>
    </submittedName>
</protein>
<evidence type="ECO:0000313" key="3">
    <source>
        <dbReference type="EMBL" id="CAA7022685.1"/>
    </source>
</evidence>
<feature type="coiled-coil region" evidence="1">
    <location>
        <begin position="287"/>
        <end position="347"/>
    </location>
</feature>
<comment type="caution">
    <text evidence="3">The sequence shown here is derived from an EMBL/GenBank/DDBJ whole genome shotgun (WGS) entry which is preliminary data.</text>
</comment>
<feature type="transmembrane region" description="Helical" evidence="2">
    <location>
        <begin position="27"/>
        <end position="50"/>
    </location>
</feature>
<dbReference type="OrthoDB" id="1110089at2759"/>
<keyword evidence="2" id="KW-1133">Transmembrane helix</keyword>
<gene>
    <name evidence="3" type="ORF">MERR_LOCUS9920</name>
</gene>
<feature type="transmembrane region" description="Helical" evidence="2">
    <location>
        <begin position="95"/>
        <end position="116"/>
    </location>
</feature>
<evidence type="ECO:0000256" key="2">
    <source>
        <dbReference type="SAM" id="Phobius"/>
    </source>
</evidence>
<proteinExistence type="predicted"/>
<evidence type="ECO:0000313" key="4">
    <source>
        <dbReference type="Proteomes" id="UP000467841"/>
    </source>
</evidence>
<accession>A0A6D2I982</accession>
<keyword evidence="2" id="KW-0472">Membrane</keyword>
<sequence>MTSIEAQERYERKAEDQARALFWTERLFLLVILLLSSKYLLVLIGVLLVYTTLMASPLCPKQSSAVPSGIGRLWLFLLDRFMFLVALVSHEAIFFWRLTVFISLAIHTFYIIEYLVRTYEPHHAVSTGIDDDTDDDEEGDVIKKVETTRELVEELREVGKKMDTELESIENIINSDLKTQRKNLSEKLLELREELRDVDGEKMREFMKKFVHSELVNLRDDLRLNVDDILEDVRDEMRSINVEDIKASRGEVKSVLEDVYETYLVIQETAKASKTIADRANLAHLVLQAISEEIQTLRWKIKEEDLERFLELREEVWEMSSDFETTKMEAEDAADRAAEELSSATVELMEAVEIRPWEEYKTD</sequence>
<name>A0A6D2I982_9BRAS</name>
<evidence type="ECO:0000256" key="1">
    <source>
        <dbReference type="SAM" id="Coils"/>
    </source>
</evidence>
<organism evidence="3 4">
    <name type="scientific">Microthlaspi erraticum</name>
    <dbReference type="NCBI Taxonomy" id="1685480"/>
    <lineage>
        <taxon>Eukaryota</taxon>
        <taxon>Viridiplantae</taxon>
        <taxon>Streptophyta</taxon>
        <taxon>Embryophyta</taxon>
        <taxon>Tracheophyta</taxon>
        <taxon>Spermatophyta</taxon>
        <taxon>Magnoliopsida</taxon>
        <taxon>eudicotyledons</taxon>
        <taxon>Gunneridae</taxon>
        <taxon>Pentapetalae</taxon>
        <taxon>rosids</taxon>
        <taxon>malvids</taxon>
        <taxon>Brassicales</taxon>
        <taxon>Brassicaceae</taxon>
        <taxon>Coluteocarpeae</taxon>
        <taxon>Microthlaspi</taxon>
    </lineage>
</organism>
<dbReference type="EMBL" id="CACVBM020000721">
    <property type="protein sequence ID" value="CAA7022685.1"/>
    <property type="molecule type" value="Genomic_DNA"/>
</dbReference>
<keyword evidence="2" id="KW-0812">Transmembrane</keyword>